<dbReference type="AlphaFoldDB" id="A0A1F5H2K5"/>
<evidence type="ECO:0000256" key="6">
    <source>
        <dbReference type="ARBA" id="ARBA00024916"/>
    </source>
</evidence>
<dbReference type="GO" id="GO:0070063">
    <property type="term" value="F:RNA polymerase binding"/>
    <property type="evidence" value="ECO:0007669"/>
    <property type="project" value="InterPro"/>
</dbReference>
<dbReference type="PANTHER" id="PTHR30437">
    <property type="entry name" value="TRANSCRIPTION ELONGATION FACTOR GREA"/>
    <property type="match status" value="1"/>
</dbReference>
<sequence length="153" mass="16835">MKKPIDIHLTKEGLFSFEKEYQAILDRRPEVLARLVAAREQGDLSENAGYHAAKDELSAMDRRLGELKLIFRFAEVIEPNQDGIVGLGSCVTVENESVVSKFTIVGALEADPAKNKLSDVSPIGSSLIGKKIGQTVEIDVPQGKVRYRIISIK</sequence>
<gene>
    <name evidence="8" type="primary">greA</name>
    <name evidence="11" type="ORF">A3B54_04165</name>
</gene>
<reference evidence="11 12" key="1">
    <citation type="journal article" date="2016" name="Nat. Commun.">
        <title>Thousands of microbial genomes shed light on interconnected biogeochemical processes in an aquifer system.</title>
        <authorList>
            <person name="Anantharaman K."/>
            <person name="Brown C.T."/>
            <person name="Hug L.A."/>
            <person name="Sharon I."/>
            <person name="Castelle C.J."/>
            <person name="Probst A.J."/>
            <person name="Thomas B.C."/>
            <person name="Singh A."/>
            <person name="Wilkins M.J."/>
            <person name="Karaoz U."/>
            <person name="Brodie E.L."/>
            <person name="Williams K.H."/>
            <person name="Hubbard S.S."/>
            <person name="Banfield J.F."/>
        </authorList>
    </citation>
    <scope>NUCLEOTIDE SEQUENCE [LARGE SCALE GENOMIC DNA]</scope>
</reference>
<dbReference type="InterPro" id="IPR023459">
    <property type="entry name" value="Tscrpt_elong_fac_GreA/B_fam"/>
</dbReference>
<dbReference type="Gene3D" id="1.10.287.180">
    <property type="entry name" value="Transcription elongation factor, GreA/GreB, N-terminal domain"/>
    <property type="match status" value="1"/>
</dbReference>
<dbReference type="Gene3D" id="3.10.50.30">
    <property type="entry name" value="Transcription elongation factor, GreA/GreB, C-terminal domain"/>
    <property type="match status" value="1"/>
</dbReference>
<organism evidence="11 12">
    <name type="scientific">Candidatus Curtissbacteria bacterium RIFCSPLOWO2_01_FULL_42_50</name>
    <dbReference type="NCBI Taxonomy" id="1797730"/>
    <lineage>
        <taxon>Bacteria</taxon>
        <taxon>Candidatus Curtissiibacteriota</taxon>
    </lineage>
</organism>
<proteinExistence type="inferred from homology"/>
<evidence type="ECO:0000256" key="4">
    <source>
        <dbReference type="ARBA" id="ARBA00023125"/>
    </source>
</evidence>
<comment type="caution">
    <text evidence="11">The sequence shown here is derived from an EMBL/GenBank/DDBJ whole genome shotgun (WGS) entry which is preliminary data.</text>
</comment>
<dbReference type="Proteomes" id="UP000177039">
    <property type="component" value="Unassembled WGS sequence"/>
</dbReference>
<keyword evidence="5 8" id="KW-0804">Transcription</keyword>
<evidence type="ECO:0000256" key="7">
    <source>
        <dbReference type="ARBA" id="ARBA00030776"/>
    </source>
</evidence>
<evidence type="ECO:0000256" key="2">
    <source>
        <dbReference type="ARBA" id="ARBA00013729"/>
    </source>
</evidence>
<evidence type="ECO:0000256" key="1">
    <source>
        <dbReference type="ARBA" id="ARBA00008213"/>
    </source>
</evidence>
<dbReference type="Pfam" id="PF03449">
    <property type="entry name" value="GreA_GreB_N"/>
    <property type="match status" value="1"/>
</dbReference>
<dbReference type="InterPro" id="IPR001437">
    <property type="entry name" value="Tscrpt_elong_fac_GreA/B_C"/>
</dbReference>
<evidence type="ECO:0000256" key="3">
    <source>
        <dbReference type="ARBA" id="ARBA00023015"/>
    </source>
</evidence>
<dbReference type="EMBL" id="MFBT01000039">
    <property type="protein sequence ID" value="OGD98294.1"/>
    <property type="molecule type" value="Genomic_DNA"/>
</dbReference>
<dbReference type="PANTHER" id="PTHR30437:SF4">
    <property type="entry name" value="TRANSCRIPTION ELONGATION FACTOR GREA"/>
    <property type="match status" value="1"/>
</dbReference>
<dbReference type="InterPro" id="IPR022691">
    <property type="entry name" value="Tscrpt_elong_fac_GreA/B_N"/>
</dbReference>
<dbReference type="GO" id="GO:0032784">
    <property type="term" value="P:regulation of DNA-templated transcription elongation"/>
    <property type="evidence" value="ECO:0007669"/>
    <property type="project" value="UniProtKB-UniRule"/>
</dbReference>
<protein>
    <recommendedName>
        <fullName evidence="2 8">Transcription elongation factor GreA</fullName>
    </recommendedName>
    <alternativeName>
        <fullName evidence="7 8">Transcript cleavage factor GreA</fullName>
    </alternativeName>
</protein>
<name>A0A1F5H2K5_9BACT</name>
<evidence type="ECO:0000313" key="11">
    <source>
        <dbReference type="EMBL" id="OGD98294.1"/>
    </source>
</evidence>
<dbReference type="SUPFAM" id="SSF54534">
    <property type="entry name" value="FKBP-like"/>
    <property type="match status" value="1"/>
</dbReference>
<evidence type="ECO:0000256" key="5">
    <source>
        <dbReference type="ARBA" id="ARBA00023163"/>
    </source>
</evidence>
<dbReference type="InterPro" id="IPR036805">
    <property type="entry name" value="Tscrpt_elong_fac_GreA/B_N_sf"/>
</dbReference>
<evidence type="ECO:0000313" key="12">
    <source>
        <dbReference type="Proteomes" id="UP000177039"/>
    </source>
</evidence>
<keyword evidence="4 8" id="KW-0238">DNA-binding</keyword>
<dbReference type="HAMAP" id="MF_00105">
    <property type="entry name" value="GreA_GreB"/>
    <property type="match status" value="1"/>
</dbReference>
<dbReference type="FunFam" id="1.10.287.180:FF:000001">
    <property type="entry name" value="Transcription elongation factor GreA"/>
    <property type="match status" value="1"/>
</dbReference>
<accession>A0A1F5H2K5</accession>
<dbReference type="InterPro" id="IPR036953">
    <property type="entry name" value="GreA/GreB_C_sf"/>
</dbReference>
<evidence type="ECO:0000259" key="10">
    <source>
        <dbReference type="Pfam" id="PF03449"/>
    </source>
</evidence>
<evidence type="ECO:0000259" key="9">
    <source>
        <dbReference type="Pfam" id="PF01272"/>
    </source>
</evidence>
<dbReference type="Pfam" id="PF01272">
    <property type="entry name" value="GreA_GreB"/>
    <property type="match status" value="1"/>
</dbReference>
<dbReference type="PIRSF" id="PIRSF006092">
    <property type="entry name" value="GreA_GreB"/>
    <property type="match status" value="1"/>
</dbReference>
<dbReference type="SUPFAM" id="SSF46557">
    <property type="entry name" value="GreA transcript cleavage protein, N-terminal domain"/>
    <property type="match status" value="1"/>
</dbReference>
<feature type="domain" description="Transcription elongation factor GreA/GreB N-terminal" evidence="10">
    <location>
        <begin position="8"/>
        <end position="76"/>
    </location>
</feature>
<dbReference type="GO" id="GO:0006354">
    <property type="term" value="P:DNA-templated transcription elongation"/>
    <property type="evidence" value="ECO:0007669"/>
    <property type="project" value="TreeGrafter"/>
</dbReference>
<evidence type="ECO:0000256" key="8">
    <source>
        <dbReference type="HAMAP-Rule" id="MF_00105"/>
    </source>
</evidence>
<comment type="similarity">
    <text evidence="1 8">Belongs to the GreA/GreB family.</text>
</comment>
<dbReference type="GO" id="GO:0003677">
    <property type="term" value="F:DNA binding"/>
    <property type="evidence" value="ECO:0007669"/>
    <property type="project" value="UniProtKB-UniRule"/>
</dbReference>
<dbReference type="InterPro" id="IPR028624">
    <property type="entry name" value="Tscrpt_elong_fac_GreA/B"/>
</dbReference>
<comment type="function">
    <text evidence="6 8">Necessary for efficient RNA polymerase transcription elongation past template-encoded arresting sites. The arresting sites in DNA have the property of trapping a certain fraction of elongating RNA polymerases that pass through, resulting in locked ternary complexes. Cleavage of the nascent transcript by cleavage factors such as GreA or GreB allows the resumption of elongation from the new 3'terminus. GreA releases sequences of 2 to 3 nucleotides.</text>
</comment>
<keyword evidence="3 8" id="KW-0805">Transcription regulation</keyword>
<feature type="domain" description="Transcription elongation factor GreA/GreB C-terminal" evidence="9">
    <location>
        <begin position="81"/>
        <end position="153"/>
    </location>
</feature>